<feature type="non-terminal residue" evidence="1">
    <location>
        <position position="1"/>
    </location>
</feature>
<keyword evidence="2" id="KW-1185">Reference proteome</keyword>
<evidence type="ECO:0000313" key="1">
    <source>
        <dbReference type="EMBL" id="MCI33428.1"/>
    </source>
</evidence>
<sequence>YVAVECGDCPFPCVVFHLQINGGRDGHEELDFDRLSSPSMAEGDNEVDVPPRLAGGAIETLQVRAYIRGHVFSLKAQYFEEGCVHDVTRASFVDQDSVDVEVRHASPDQQWD</sequence>
<evidence type="ECO:0000313" key="2">
    <source>
        <dbReference type="Proteomes" id="UP000265520"/>
    </source>
</evidence>
<dbReference type="EMBL" id="LXQA010204297">
    <property type="protein sequence ID" value="MCI33428.1"/>
    <property type="molecule type" value="Genomic_DNA"/>
</dbReference>
<comment type="caution">
    <text evidence="1">The sequence shown here is derived from an EMBL/GenBank/DDBJ whole genome shotgun (WGS) entry which is preliminary data.</text>
</comment>
<proteinExistence type="predicted"/>
<reference evidence="1 2" key="1">
    <citation type="journal article" date="2018" name="Front. Plant Sci.">
        <title>Red Clover (Trifolium pratense) and Zigzag Clover (T. medium) - A Picture of Genomic Similarities and Differences.</title>
        <authorList>
            <person name="Dluhosova J."/>
            <person name="Istvanek J."/>
            <person name="Nedelnik J."/>
            <person name="Repkova J."/>
        </authorList>
    </citation>
    <scope>NUCLEOTIDE SEQUENCE [LARGE SCALE GENOMIC DNA]</scope>
    <source>
        <strain evidence="2">cv. 10/8</strain>
        <tissue evidence="1">Leaf</tissue>
    </source>
</reference>
<name>A0A392R9V2_9FABA</name>
<dbReference type="Proteomes" id="UP000265520">
    <property type="component" value="Unassembled WGS sequence"/>
</dbReference>
<protein>
    <submittedName>
        <fullName evidence="1">Uncharacterized protein</fullName>
    </submittedName>
</protein>
<dbReference type="AlphaFoldDB" id="A0A392R9V2"/>
<organism evidence="1 2">
    <name type="scientific">Trifolium medium</name>
    <dbReference type="NCBI Taxonomy" id="97028"/>
    <lineage>
        <taxon>Eukaryota</taxon>
        <taxon>Viridiplantae</taxon>
        <taxon>Streptophyta</taxon>
        <taxon>Embryophyta</taxon>
        <taxon>Tracheophyta</taxon>
        <taxon>Spermatophyta</taxon>
        <taxon>Magnoliopsida</taxon>
        <taxon>eudicotyledons</taxon>
        <taxon>Gunneridae</taxon>
        <taxon>Pentapetalae</taxon>
        <taxon>rosids</taxon>
        <taxon>fabids</taxon>
        <taxon>Fabales</taxon>
        <taxon>Fabaceae</taxon>
        <taxon>Papilionoideae</taxon>
        <taxon>50 kb inversion clade</taxon>
        <taxon>NPAAA clade</taxon>
        <taxon>Hologalegina</taxon>
        <taxon>IRL clade</taxon>
        <taxon>Trifolieae</taxon>
        <taxon>Trifolium</taxon>
    </lineage>
</organism>
<accession>A0A392R9V2</accession>